<dbReference type="Pfam" id="PF00656">
    <property type="entry name" value="Peptidase_C14"/>
    <property type="match status" value="1"/>
</dbReference>
<organism evidence="2 3">
    <name type="scientific">Streptomyces endocoffeicus</name>
    <dbReference type="NCBI Taxonomy" id="2898945"/>
    <lineage>
        <taxon>Bacteria</taxon>
        <taxon>Bacillati</taxon>
        <taxon>Actinomycetota</taxon>
        <taxon>Actinomycetes</taxon>
        <taxon>Kitasatosporales</taxon>
        <taxon>Streptomycetaceae</taxon>
        <taxon>Streptomyces</taxon>
    </lineage>
</organism>
<dbReference type="InterPro" id="IPR011990">
    <property type="entry name" value="TPR-like_helical_dom_sf"/>
</dbReference>
<name>A0ABS1Q7E8_9ACTN</name>
<dbReference type="InterPro" id="IPR029030">
    <property type="entry name" value="Caspase-like_dom_sf"/>
</dbReference>
<dbReference type="NCBIfam" id="NF047832">
    <property type="entry name" value="caspase_w_EACC1"/>
    <property type="match status" value="1"/>
</dbReference>
<dbReference type="Proteomes" id="UP000621510">
    <property type="component" value="Unassembled WGS sequence"/>
</dbReference>
<dbReference type="InterPro" id="IPR011600">
    <property type="entry name" value="Pept_C14_caspase"/>
</dbReference>
<comment type="caution">
    <text evidence="2">The sequence shown here is derived from an EMBL/GenBank/DDBJ whole genome shotgun (WGS) entry which is preliminary data.</text>
</comment>
<proteinExistence type="predicted"/>
<keyword evidence="3" id="KW-1185">Reference proteome</keyword>
<evidence type="ECO:0000313" key="3">
    <source>
        <dbReference type="Proteomes" id="UP000621510"/>
    </source>
</evidence>
<dbReference type="EMBL" id="JAERRG010000055">
    <property type="protein sequence ID" value="MBL1120588.1"/>
    <property type="molecule type" value="Genomic_DNA"/>
</dbReference>
<evidence type="ECO:0000313" key="2">
    <source>
        <dbReference type="EMBL" id="MBL1120588.1"/>
    </source>
</evidence>
<dbReference type="SUPFAM" id="SSF52129">
    <property type="entry name" value="Caspase-like"/>
    <property type="match status" value="1"/>
</dbReference>
<dbReference type="RefSeq" id="WP_201858344.1">
    <property type="nucleotide sequence ID" value="NZ_JAERRG010000055.1"/>
</dbReference>
<evidence type="ECO:0000259" key="1">
    <source>
        <dbReference type="Pfam" id="PF00656"/>
    </source>
</evidence>
<dbReference type="Gene3D" id="3.40.50.1460">
    <property type="match status" value="1"/>
</dbReference>
<reference evidence="2 3" key="1">
    <citation type="submission" date="2021-01" db="EMBL/GenBank/DDBJ databases">
        <title>WGS of actinomycetes isolated from Thailand.</title>
        <authorList>
            <person name="Thawai C."/>
        </authorList>
    </citation>
    <scope>NUCLEOTIDE SEQUENCE [LARGE SCALE GENOMIC DNA]</scope>
    <source>
        <strain evidence="2 3">CA3R110</strain>
    </source>
</reference>
<protein>
    <submittedName>
        <fullName evidence="2">Caspase family protein</fullName>
    </submittedName>
</protein>
<sequence>MRLPDPTASRALLLGTSSYVDPELPDLPAIKNNVQDLAEILTSDQGTRLQPDCCTALLDQDDRVVIGERLTTLAATAEDLLLVYFAGHGLIGPDGELYLSLPGSRVDRDLVSWSSLPFSLLRGALANARAKNRVLILDCCFSGMAIDVMADVESMVAGQIEISGTCTLASTAANRAAVSPADARNTAYTGELLELLGNGLDSDAEFVTLLAAHEHLSRTLVSRGLPRPEQRNTGTIGWLALAPNSLPVGSEVLNLSTGEKGWHPYRDAAEAMRFATMKDPERRLRSGARSDVDDMFELGRLLEQQGDTTEAEHYYRKAADRGHIFAQRRYSPSLESSSGDPLVVTTMRGAENGSASSSDGRRHAPLGGHTVRLYVEAVCDQAVLLRALRPVVVVREPPLDGDLIIPMAAVEVRRYELDLDSDSPRLSGPPFLYTVSRSDPEVFEITTQCEHHYVEWYLELEWTCAGQVGVTAINREHPFQTAAWAR</sequence>
<feature type="domain" description="Peptidase C14 caspase" evidence="1">
    <location>
        <begin position="10"/>
        <end position="219"/>
    </location>
</feature>
<accession>A0ABS1Q7E8</accession>
<dbReference type="Gene3D" id="1.25.40.10">
    <property type="entry name" value="Tetratricopeptide repeat domain"/>
    <property type="match status" value="1"/>
</dbReference>
<gene>
    <name evidence="2" type="ORF">JK364_51130</name>
</gene>
<dbReference type="SUPFAM" id="SSF81901">
    <property type="entry name" value="HCP-like"/>
    <property type="match status" value="1"/>
</dbReference>